<dbReference type="SMART" id="SM00797">
    <property type="entry name" value="AHS2"/>
    <property type="match status" value="1"/>
</dbReference>
<dbReference type="GO" id="GO:0005524">
    <property type="term" value="F:ATP binding"/>
    <property type="evidence" value="ECO:0007669"/>
    <property type="project" value="UniProtKB-KW"/>
</dbReference>
<organism evidence="5 6">
    <name type="scientific">Leptobacterium flavescens</name>
    <dbReference type="NCBI Taxonomy" id="472055"/>
    <lineage>
        <taxon>Bacteria</taxon>
        <taxon>Pseudomonadati</taxon>
        <taxon>Bacteroidota</taxon>
        <taxon>Flavobacteriia</taxon>
        <taxon>Flavobacteriales</taxon>
        <taxon>Flavobacteriaceae</taxon>
        <taxon>Leptobacterium</taxon>
    </lineage>
</organism>
<protein>
    <submittedName>
        <fullName evidence="5">5-oxoprolinase/urea amidolyase family protein</fullName>
    </submittedName>
</protein>
<dbReference type="GO" id="GO:0016787">
    <property type="term" value="F:hydrolase activity"/>
    <property type="evidence" value="ECO:0007669"/>
    <property type="project" value="UniProtKB-KW"/>
</dbReference>
<proteinExistence type="predicted"/>
<dbReference type="GO" id="GO:0016829">
    <property type="term" value="F:lyase activity"/>
    <property type="evidence" value="ECO:0007669"/>
    <property type="project" value="UniProtKB-KW"/>
</dbReference>
<keyword evidence="5" id="KW-0456">Lyase</keyword>
<dbReference type="PANTHER" id="PTHR43309:SF3">
    <property type="entry name" value="5-OXOPROLINASE SUBUNIT C"/>
    <property type="match status" value="1"/>
</dbReference>
<sequence>MIEVIKPGFYSSVQDMGRFGYRQFGVPVSGAMDMTALNAANFLLGNDEKDAALEITMTGPLLRFHSDTFIVITGACMEAKLNDTDLENNVVYRVRTKDELRFGRLRKGFRSYLGIKGGIQIEKVLESRSFYKNISPNAMIATGDKLPIKTLDDAEPEKKVIWSDDYLDKTEIEVYPGPEYHQLNDKQLEKLFSREFTIAKENNRMAYQLEEQIQEHPFSLLTSAALPGTVQLTSSGKLIILMRDGQTTGGYPRILQLSEKGISTLAQKKTFDKIELKLKLIS</sequence>
<feature type="domain" description="Carboxyltransferase" evidence="4">
    <location>
        <begin position="23"/>
        <end position="281"/>
    </location>
</feature>
<dbReference type="Pfam" id="PF02626">
    <property type="entry name" value="CT_A_B"/>
    <property type="match status" value="1"/>
</dbReference>
<dbReference type="EMBL" id="JAABOO010000002">
    <property type="protein sequence ID" value="NER13923.1"/>
    <property type="molecule type" value="Genomic_DNA"/>
</dbReference>
<dbReference type="InterPro" id="IPR052708">
    <property type="entry name" value="PxpC"/>
</dbReference>
<evidence type="ECO:0000259" key="4">
    <source>
        <dbReference type="SMART" id="SM00797"/>
    </source>
</evidence>
<gene>
    <name evidence="5" type="ORF">GWK08_10760</name>
</gene>
<evidence type="ECO:0000256" key="1">
    <source>
        <dbReference type="ARBA" id="ARBA00022741"/>
    </source>
</evidence>
<accession>A0A6P0UST8</accession>
<dbReference type="Proteomes" id="UP000468581">
    <property type="component" value="Unassembled WGS sequence"/>
</dbReference>
<evidence type="ECO:0000313" key="5">
    <source>
        <dbReference type="EMBL" id="NER13923.1"/>
    </source>
</evidence>
<evidence type="ECO:0000313" key="6">
    <source>
        <dbReference type="Proteomes" id="UP000468581"/>
    </source>
</evidence>
<evidence type="ECO:0000256" key="3">
    <source>
        <dbReference type="ARBA" id="ARBA00022840"/>
    </source>
</evidence>
<keyword evidence="6" id="KW-1185">Reference proteome</keyword>
<dbReference type="InterPro" id="IPR003778">
    <property type="entry name" value="CT_A_B"/>
</dbReference>
<dbReference type="InterPro" id="IPR029000">
    <property type="entry name" value="Cyclophilin-like_dom_sf"/>
</dbReference>
<name>A0A6P0UST8_9FLAO</name>
<dbReference type="RefSeq" id="WP_163607152.1">
    <property type="nucleotide sequence ID" value="NZ_JAABOO010000002.1"/>
</dbReference>
<keyword evidence="1" id="KW-0547">Nucleotide-binding</keyword>
<keyword evidence="2" id="KW-0378">Hydrolase</keyword>
<dbReference type="PANTHER" id="PTHR43309">
    <property type="entry name" value="5-OXOPROLINASE SUBUNIT C"/>
    <property type="match status" value="1"/>
</dbReference>
<comment type="caution">
    <text evidence="5">The sequence shown here is derived from an EMBL/GenBank/DDBJ whole genome shotgun (WGS) entry which is preliminary data.</text>
</comment>
<reference evidence="5 6" key="1">
    <citation type="submission" date="2020-01" db="EMBL/GenBank/DDBJ databases">
        <title>Leptobacterium flavescens.</title>
        <authorList>
            <person name="Wang G."/>
        </authorList>
    </citation>
    <scope>NUCLEOTIDE SEQUENCE [LARGE SCALE GENOMIC DNA]</scope>
    <source>
        <strain evidence="5 6">KCTC 22160</strain>
    </source>
</reference>
<keyword evidence="3" id="KW-0067">ATP-binding</keyword>
<evidence type="ECO:0000256" key="2">
    <source>
        <dbReference type="ARBA" id="ARBA00022801"/>
    </source>
</evidence>
<dbReference type="Gene3D" id="2.40.100.10">
    <property type="entry name" value="Cyclophilin-like"/>
    <property type="match status" value="1"/>
</dbReference>
<dbReference type="NCBIfam" id="TIGR00724">
    <property type="entry name" value="urea_amlyse_rel"/>
    <property type="match status" value="1"/>
</dbReference>
<dbReference type="AlphaFoldDB" id="A0A6P0UST8"/>